<dbReference type="PANTHER" id="PTHR40661">
    <property type="match status" value="1"/>
</dbReference>
<dbReference type="SUPFAM" id="SSF51306">
    <property type="entry name" value="LexA/Signal peptidase"/>
    <property type="match status" value="1"/>
</dbReference>
<dbReference type="Proteomes" id="UP000501568">
    <property type="component" value="Chromosome"/>
</dbReference>
<dbReference type="PANTHER" id="PTHR40661:SF3">
    <property type="entry name" value="FELS-1 PROPHAGE TRANSCRIPTIONAL REGULATOR"/>
    <property type="match status" value="1"/>
</dbReference>
<evidence type="ECO:0000256" key="3">
    <source>
        <dbReference type="ARBA" id="ARBA00023163"/>
    </source>
</evidence>
<dbReference type="KEGG" id="spzr:G5C33_15770"/>
<evidence type="ECO:0000313" key="6">
    <source>
        <dbReference type="Proteomes" id="UP000501568"/>
    </source>
</evidence>
<keyword evidence="3" id="KW-0804">Transcription</keyword>
<dbReference type="InterPro" id="IPR036286">
    <property type="entry name" value="LexA/Signal_pep-like_sf"/>
</dbReference>
<sequence>MDEMAQRAAIAALMAEHGESHASMSRLLGRNPAYFQQYMRRGSPRLLPERDRALLARYFGVAEETLGGPAAVGMTPIPRLDVDAAAGPGGLAEGDLRQRPAALDPALLRRLGVRASAASMIRVLGDSMEPLLSDGDEILVDRDRRTPSARAGLFVLRIEETLKVKQLRAIGCDVEIASANPAHGGPRIVPGGAIDVIGRVVWLSRALI</sequence>
<accession>A0A6G6Y8G9</accession>
<name>A0A6G6Y8G9_9SPHN</name>
<protein>
    <submittedName>
        <fullName evidence="5">Helix-turn-helix transcriptional regulator</fullName>
    </submittedName>
</protein>
<dbReference type="EMBL" id="CP049109">
    <property type="protein sequence ID" value="QIG81097.1"/>
    <property type="molecule type" value="Genomic_DNA"/>
</dbReference>
<dbReference type="RefSeq" id="WP_165328025.1">
    <property type="nucleotide sequence ID" value="NZ_CP049109.1"/>
</dbReference>
<dbReference type="InterPro" id="IPR039418">
    <property type="entry name" value="LexA-like"/>
</dbReference>
<evidence type="ECO:0000256" key="1">
    <source>
        <dbReference type="ARBA" id="ARBA00023015"/>
    </source>
</evidence>
<dbReference type="GO" id="GO:0003677">
    <property type="term" value="F:DNA binding"/>
    <property type="evidence" value="ECO:0007669"/>
    <property type="project" value="UniProtKB-KW"/>
</dbReference>
<evidence type="ECO:0000313" key="5">
    <source>
        <dbReference type="EMBL" id="QIG81097.1"/>
    </source>
</evidence>
<dbReference type="AlphaFoldDB" id="A0A6G6Y8G9"/>
<dbReference type="CDD" id="cd06529">
    <property type="entry name" value="S24_LexA-like"/>
    <property type="match status" value="1"/>
</dbReference>
<evidence type="ECO:0000256" key="2">
    <source>
        <dbReference type="ARBA" id="ARBA00023125"/>
    </source>
</evidence>
<evidence type="ECO:0000259" key="4">
    <source>
        <dbReference type="Pfam" id="PF00717"/>
    </source>
</evidence>
<keyword evidence="6" id="KW-1185">Reference proteome</keyword>
<proteinExistence type="predicted"/>
<dbReference type="Gene3D" id="2.10.109.10">
    <property type="entry name" value="Umud Fragment, subunit A"/>
    <property type="match status" value="1"/>
</dbReference>
<gene>
    <name evidence="5" type="ORF">G5C33_15770</name>
</gene>
<keyword evidence="1" id="KW-0805">Transcription regulation</keyword>
<organism evidence="5 6">
    <name type="scientific">Stakelama tenebrarum</name>
    <dbReference type="NCBI Taxonomy" id="2711215"/>
    <lineage>
        <taxon>Bacteria</taxon>
        <taxon>Pseudomonadati</taxon>
        <taxon>Pseudomonadota</taxon>
        <taxon>Alphaproteobacteria</taxon>
        <taxon>Sphingomonadales</taxon>
        <taxon>Sphingomonadaceae</taxon>
        <taxon>Stakelama</taxon>
    </lineage>
</organism>
<dbReference type="Pfam" id="PF00717">
    <property type="entry name" value="Peptidase_S24"/>
    <property type="match status" value="1"/>
</dbReference>
<dbReference type="InterPro" id="IPR015927">
    <property type="entry name" value="Peptidase_S24_S26A/B/C"/>
</dbReference>
<reference evidence="5 6" key="1">
    <citation type="submission" date="2020-02" db="EMBL/GenBank/DDBJ databases">
        <authorList>
            <person name="Zheng R.K."/>
            <person name="Sun C.M."/>
        </authorList>
    </citation>
    <scope>NUCLEOTIDE SEQUENCE [LARGE SCALE GENOMIC DNA]</scope>
    <source>
        <strain evidence="6">zrk23</strain>
    </source>
</reference>
<keyword evidence="2" id="KW-0238">DNA-binding</keyword>
<feature type="domain" description="Peptidase S24/S26A/S26B/S26C" evidence="4">
    <location>
        <begin position="84"/>
        <end position="201"/>
    </location>
</feature>